<feature type="compositionally biased region" description="Basic residues" evidence="1">
    <location>
        <begin position="119"/>
        <end position="144"/>
    </location>
</feature>
<name>A0A5P2CHZ9_STRVZ</name>
<evidence type="ECO:0000313" key="2">
    <source>
        <dbReference type="EMBL" id="QES42385.1"/>
    </source>
</evidence>
<feature type="region of interest" description="Disordered" evidence="1">
    <location>
        <begin position="1"/>
        <end position="78"/>
    </location>
</feature>
<protein>
    <submittedName>
        <fullName evidence="2">Uncharacterized protein</fullName>
    </submittedName>
</protein>
<sequence length="153" mass="15633">MQLIGEIPAGRDAGDVRRLDGVRGQFAGGGGGDGRGGAGGTGGGGGAAEDGGEGEDEGEHGGDGADEVGPSVDHAYLRDPGRVGAVILRGAGWGRRGGRGPLWAGARCGREPPGGCRPARVRRRRGGWRAARVRRRRKRGRQRTRSGPSAPPK</sequence>
<evidence type="ECO:0000256" key="1">
    <source>
        <dbReference type="SAM" id="MobiDB-lite"/>
    </source>
</evidence>
<feature type="compositionally biased region" description="Gly residues" evidence="1">
    <location>
        <begin position="26"/>
        <end position="49"/>
    </location>
</feature>
<dbReference type="AlphaFoldDB" id="A0A5P2CHZ9"/>
<organism evidence="2 3">
    <name type="scientific">Streptomyces venezuelae</name>
    <dbReference type="NCBI Taxonomy" id="54571"/>
    <lineage>
        <taxon>Bacteria</taxon>
        <taxon>Bacillati</taxon>
        <taxon>Actinomycetota</taxon>
        <taxon>Actinomycetes</taxon>
        <taxon>Kitasatosporales</taxon>
        <taxon>Streptomycetaceae</taxon>
        <taxon>Streptomyces</taxon>
    </lineage>
</organism>
<feature type="compositionally biased region" description="Basic and acidic residues" evidence="1">
    <location>
        <begin position="12"/>
        <end position="21"/>
    </location>
</feature>
<proteinExistence type="predicted"/>
<gene>
    <name evidence="2" type="ORF">DEJ49_16540</name>
</gene>
<feature type="region of interest" description="Disordered" evidence="1">
    <location>
        <begin position="110"/>
        <end position="153"/>
    </location>
</feature>
<accession>A0A5P2CHZ9</accession>
<dbReference type="EMBL" id="CP029191">
    <property type="protein sequence ID" value="QES42385.1"/>
    <property type="molecule type" value="Genomic_DNA"/>
</dbReference>
<evidence type="ECO:0000313" key="3">
    <source>
        <dbReference type="Proteomes" id="UP000324015"/>
    </source>
</evidence>
<dbReference type="Proteomes" id="UP000324015">
    <property type="component" value="Chromosome"/>
</dbReference>
<reference evidence="2 3" key="1">
    <citation type="submission" date="2018-05" db="EMBL/GenBank/DDBJ databases">
        <title>Streptomyces venezuelae.</title>
        <authorList>
            <person name="Kim W."/>
            <person name="Lee N."/>
            <person name="Cho B.-K."/>
        </authorList>
    </citation>
    <scope>NUCLEOTIDE SEQUENCE [LARGE SCALE GENOMIC DNA]</scope>
    <source>
        <strain evidence="2 3">ATCC 14585</strain>
    </source>
</reference>